<dbReference type="AlphaFoldDB" id="A0AAV0X7N0"/>
<comment type="caution">
    <text evidence="11">The sequence shown here is derived from an EMBL/GenBank/DDBJ whole genome shotgun (WGS) entry which is preliminary data.</text>
</comment>
<dbReference type="GO" id="GO:0004984">
    <property type="term" value="F:olfactory receptor activity"/>
    <property type="evidence" value="ECO:0007669"/>
    <property type="project" value="InterPro"/>
</dbReference>
<feature type="transmembrane region" description="Helical" evidence="10">
    <location>
        <begin position="42"/>
        <end position="63"/>
    </location>
</feature>
<evidence type="ECO:0000256" key="4">
    <source>
        <dbReference type="ARBA" id="ARBA00022692"/>
    </source>
</evidence>
<accession>A0AAV0X7N0</accession>
<keyword evidence="5 10" id="KW-0552">Olfaction</keyword>
<keyword evidence="6 10" id="KW-1133">Transmembrane helix</keyword>
<dbReference type="GO" id="GO:0007165">
    <property type="term" value="P:signal transduction"/>
    <property type="evidence" value="ECO:0007669"/>
    <property type="project" value="UniProtKB-KW"/>
</dbReference>
<evidence type="ECO:0000256" key="9">
    <source>
        <dbReference type="ARBA" id="ARBA00023224"/>
    </source>
</evidence>
<evidence type="ECO:0000256" key="3">
    <source>
        <dbReference type="ARBA" id="ARBA00022606"/>
    </source>
</evidence>
<name>A0AAV0X7N0_9HEMI</name>
<keyword evidence="12" id="KW-1185">Reference proteome</keyword>
<proteinExistence type="inferred from homology"/>
<keyword evidence="2" id="KW-1003">Cell membrane</keyword>
<feature type="transmembrane region" description="Helical" evidence="10">
    <location>
        <begin position="288"/>
        <end position="310"/>
    </location>
</feature>
<protein>
    <recommendedName>
        <fullName evidence="10">Odorant receptor</fullName>
    </recommendedName>
</protein>
<dbReference type="PANTHER" id="PTHR21137">
    <property type="entry name" value="ODORANT RECEPTOR"/>
    <property type="match status" value="1"/>
</dbReference>
<evidence type="ECO:0000256" key="10">
    <source>
        <dbReference type="RuleBase" id="RU351113"/>
    </source>
</evidence>
<feature type="transmembrane region" description="Helical" evidence="10">
    <location>
        <begin position="69"/>
        <end position="87"/>
    </location>
</feature>
<evidence type="ECO:0000256" key="5">
    <source>
        <dbReference type="ARBA" id="ARBA00022725"/>
    </source>
</evidence>
<dbReference type="GO" id="GO:0005549">
    <property type="term" value="F:odorant binding"/>
    <property type="evidence" value="ECO:0007669"/>
    <property type="project" value="InterPro"/>
</dbReference>
<organism evidence="11 12">
    <name type="scientific">Macrosiphum euphorbiae</name>
    <name type="common">potato aphid</name>
    <dbReference type="NCBI Taxonomy" id="13131"/>
    <lineage>
        <taxon>Eukaryota</taxon>
        <taxon>Metazoa</taxon>
        <taxon>Ecdysozoa</taxon>
        <taxon>Arthropoda</taxon>
        <taxon>Hexapoda</taxon>
        <taxon>Insecta</taxon>
        <taxon>Pterygota</taxon>
        <taxon>Neoptera</taxon>
        <taxon>Paraneoptera</taxon>
        <taxon>Hemiptera</taxon>
        <taxon>Sternorrhyncha</taxon>
        <taxon>Aphidomorpha</taxon>
        <taxon>Aphidoidea</taxon>
        <taxon>Aphididae</taxon>
        <taxon>Macrosiphini</taxon>
        <taxon>Macrosiphum</taxon>
    </lineage>
</organism>
<dbReference type="PANTHER" id="PTHR21137:SF35">
    <property type="entry name" value="ODORANT RECEPTOR 19A-RELATED"/>
    <property type="match status" value="1"/>
</dbReference>
<evidence type="ECO:0000256" key="7">
    <source>
        <dbReference type="ARBA" id="ARBA00023136"/>
    </source>
</evidence>
<comment type="caution">
    <text evidence="10">Lacks conserved residue(s) required for the propagation of feature annotation.</text>
</comment>
<evidence type="ECO:0000256" key="1">
    <source>
        <dbReference type="ARBA" id="ARBA00004651"/>
    </source>
</evidence>
<sequence>MNIRGNSDRIFNLVLAKMFGFYQILDTESATFLGRHNVNYTFFVFLIVYECLISAIVFLNGLYYCTNNIIEAMFYFGFMGNAMYASYKMYLILYHSKVIWDCFSATKFDFTSYGVQGIHTLNKWRNLSIKYTNIYMMFFLTFLFFLVTVPLVFSNTFVTMKNHDGSTSSYRLSLLSLYLFISEETYNTYFYVFHTIESSGIAIAVLFILIFDTIVYTLVIALSGQLQMISTAFESVGHKCLHSPNMNIDDKMKLPNENIKYMGLKNELKTLIIDHQRVLKKYDEFLSIFRPTLLLQVFVLSYTIIFVCVYEEDITQYMVLTLVKSGFSIPFSTFQMYMSCFVFDTLETKKDLITFGLYSSNWTEMDIKFQKLILLAMRMANAHQNKLQFTRTRIINMEIFYQTMRVCYTIVNVMLNCKKEKLL</sequence>
<dbReference type="InterPro" id="IPR004117">
    <property type="entry name" value="7tm6_olfct_rcpt"/>
</dbReference>
<keyword evidence="7 10" id="KW-0472">Membrane</keyword>
<gene>
    <name evidence="11" type="ORF">MEUPH1_LOCUS19187</name>
</gene>
<evidence type="ECO:0000256" key="2">
    <source>
        <dbReference type="ARBA" id="ARBA00022475"/>
    </source>
</evidence>
<keyword evidence="9 10" id="KW-0807">Transducer</keyword>
<dbReference type="Pfam" id="PF02949">
    <property type="entry name" value="7tm_6"/>
    <property type="match status" value="1"/>
</dbReference>
<evidence type="ECO:0000256" key="8">
    <source>
        <dbReference type="ARBA" id="ARBA00023170"/>
    </source>
</evidence>
<comment type="subcellular location">
    <subcellularLocation>
        <location evidence="1 10">Cell membrane</location>
        <topology evidence="1 10">Multi-pass membrane protein</topology>
    </subcellularLocation>
</comment>
<evidence type="ECO:0000313" key="11">
    <source>
        <dbReference type="EMBL" id="CAI6364349.1"/>
    </source>
</evidence>
<evidence type="ECO:0000313" key="12">
    <source>
        <dbReference type="Proteomes" id="UP001160148"/>
    </source>
</evidence>
<feature type="transmembrane region" description="Helical" evidence="10">
    <location>
        <begin position="200"/>
        <end position="222"/>
    </location>
</feature>
<comment type="similarity">
    <text evidence="10">Belongs to the insect chemoreceptor superfamily. Heteromeric odorant receptor channel (TC 1.A.69) family.</text>
</comment>
<keyword evidence="4 10" id="KW-0812">Transmembrane</keyword>
<keyword evidence="8 10" id="KW-0675">Receptor</keyword>
<reference evidence="11 12" key="1">
    <citation type="submission" date="2023-01" db="EMBL/GenBank/DDBJ databases">
        <authorList>
            <person name="Whitehead M."/>
        </authorList>
    </citation>
    <scope>NUCLEOTIDE SEQUENCE [LARGE SCALE GENOMIC DNA]</scope>
</reference>
<evidence type="ECO:0000256" key="6">
    <source>
        <dbReference type="ARBA" id="ARBA00022989"/>
    </source>
</evidence>
<feature type="transmembrane region" description="Helical" evidence="10">
    <location>
        <begin position="134"/>
        <end position="153"/>
    </location>
</feature>
<dbReference type="GO" id="GO:0005886">
    <property type="term" value="C:plasma membrane"/>
    <property type="evidence" value="ECO:0007669"/>
    <property type="project" value="UniProtKB-SubCell"/>
</dbReference>
<dbReference type="EMBL" id="CARXXK010000003">
    <property type="protein sequence ID" value="CAI6364349.1"/>
    <property type="molecule type" value="Genomic_DNA"/>
</dbReference>
<keyword evidence="3 10" id="KW-0716">Sensory transduction</keyword>
<dbReference type="Proteomes" id="UP001160148">
    <property type="component" value="Unassembled WGS sequence"/>
</dbReference>
<feature type="transmembrane region" description="Helical" evidence="10">
    <location>
        <begin position="173"/>
        <end position="193"/>
    </location>
</feature>